<name>A0A392SJW9_9FABA</name>
<feature type="non-terminal residue" evidence="1">
    <location>
        <position position="92"/>
    </location>
</feature>
<protein>
    <submittedName>
        <fullName evidence="1">Uncharacterized protein</fullName>
    </submittedName>
</protein>
<proteinExistence type="predicted"/>
<comment type="caution">
    <text evidence="1">The sequence shown here is derived from an EMBL/GenBank/DDBJ whole genome shotgun (WGS) entry which is preliminary data.</text>
</comment>
<reference evidence="1 2" key="1">
    <citation type="journal article" date="2018" name="Front. Plant Sci.">
        <title>Red Clover (Trifolium pratense) and Zigzag Clover (T. medium) - A Picture of Genomic Similarities and Differences.</title>
        <authorList>
            <person name="Dluhosova J."/>
            <person name="Istvanek J."/>
            <person name="Nedelnik J."/>
            <person name="Repkova J."/>
        </authorList>
    </citation>
    <scope>NUCLEOTIDE SEQUENCE [LARGE SCALE GENOMIC DNA]</scope>
    <source>
        <strain evidence="2">cv. 10/8</strain>
        <tissue evidence="1">Leaf</tissue>
    </source>
</reference>
<keyword evidence="2" id="KW-1185">Reference proteome</keyword>
<dbReference type="AlphaFoldDB" id="A0A392SJW9"/>
<accession>A0A392SJW9</accession>
<evidence type="ECO:0000313" key="1">
    <source>
        <dbReference type="EMBL" id="MCI48245.1"/>
    </source>
</evidence>
<evidence type="ECO:0000313" key="2">
    <source>
        <dbReference type="Proteomes" id="UP000265520"/>
    </source>
</evidence>
<sequence>DRDDHEVVEVVVYDGVAQLVAAVMERKDLEEGVGGGRQVAGEQKDQEAVVGGGSGKYVVDLDQVVALSPWEVLVVEVCACGCGCEGNSCLIP</sequence>
<dbReference type="Proteomes" id="UP000265520">
    <property type="component" value="Unassembled WGS sequence"/>
</dbReference>
<organism evidence="1 2">
    <name type="scientific">Trifolium medium</name>
    <dbReference type="NCBI Taxonomy" id="97028"/>
    <lineage>
        <taxon>Eukaryota</taxon>
        <taxon>Viridiplantae</taxon>
        <taxon>Streptophyta</taxon>
        <taxon>Embryophyta</taxon>
        <taxon>Tracheophyta</taxon>
        <taxon>Spermatophyta</taxon>
        <taxon>Magnoliopsida</taxon>
        <taxon>eudicotyledons</taxon>
        <taxon>Gunneridae</taxon>
        <taxon>Pentapetalae</taxon>
        <taxon>rosids</taxon>
        <taxon>fabids</taxon>
        <taxon>Fabales</taxon>
        <taxon>Fabaceae</taxon>
        <taxon>Papilionoideae</taxon>
        <taxon>50 kb inversion clade</taxon>
        <taxon>NPAAA clade</taxon>
        <taxon>Hologalegina</taxon>
        <taxon>IRL clade</taxon>
        <taxon>Trifolieae</taxon>
        <taxon>Trifolium</taxon>
    </lineage>
</organism>
<dbReference type="EMBL" id="LXQA010383604">
    <property type="protein sequence ID" value="MCI48245.1"/>
    <property type="molecule type" value="Genomic_DNA"/>
</dbReference>
<feature type="non-terminal residue" evidence="1">
    <location>
        <position position="1"/>
    </location>
</feature>